<accession>A0A699YRI1</accession>
<reference evidence="1 2" key="1">
    <citation type="submission" date="2020-02" db="EMBL/GenBank/DDBJ databases">
        <title>Draft genome sequence of Haematococcus lacustris strain NIES-144.</title>
        <authorList>
            <person name="Morimoto D."/>
            <person name="Nakagawa S."/>
            <person name="Yoshida T."/>
            <person name="Sawayama S."/>
        </authorList>
    </citation>
    <scope>NUCLEOTIDE SEQUENCE [LARGE SCALE GENOMIC DNA]</scope>
    <source>
        <strain evidence="1 2">NIES-144</strain>
    </source>
</reference>
<gene>
    <name evidence="1" type="ORF">HaLaN_07452</name>
</gene>
<evidence type="ECO:0000313" key="1">
    <source>
        <dbReference type="EMBL" id="GFH11875.1"/>
    </source>
</evidence>
<comment type="caution">
    <text evidence="1">The sequence shown here is derived from an EMBL/GenBank/DDBJ whole genome shotgun (WGS) entry which is preliminary data.</text>
</comment>
<evidence type="ECO:0000313" key="2">
    <source>
        <dbReference type="Proteomes" id="UP000485058"/>
    </source>
</evidence>
<proteinExistence type="predicted"/>
<sequence length="13" mass="1331">MGLVTLKPAGGRM</sequence>
<protein>
    <submittedName>
        <fullName evidence="1">Uncharacterized protein</fullName>
    </submittedName>
</protein>
<dbReference type="EMBL" id="BLLF01000444">
    <property type="protein sequence ID" value="GFH11875.1"/>
    <property type="molecule type" value="Genomic_DNA"/>
</dbReference>
<dbReference type="Proteomes" id="UP000485058">
    <property type="component" value="Unassembled WGS sequence"/>
</dbReference>
<organism evidence="1 2">
    <name type="scientific">Haematococcus lacustris</name>
    <name type="common">Green alga</name>
    <name type="synonym">Haematococcus pluvialis</name>
    <dbReference type="NCBI Taxonomy" id="44745"/>
    <lineage>
        <taxon>Eukaryota</taxon>
        <taxon>Viridiplantae</taxon>
        <taxon>Chlorophyta</taxon>
        <taxon>core chlorophytes</taxon>
        <taxon>Chlorophyceae</taxon>
        <taxon>CS clade</taxon>
        <taxon>Chlamydomonadales</taxon>
        <taxon>Haematococcaceae</taxon>
        <taxon>Haematococcus</taxon>
    </lineage>
</organism>
<name>A0A699YRI1_HAELA</name>
<keyword evidence="2" id="KW-1185">Reference proteome</keyword>